<protein>
    <submittedName>
        <fullName evidence="1">Uncharacterized protein</fullName>
    </submittedName>
</protein>
<dbReference type="EMBL" id="OMOF01000213">
    <property type="protein sequence ID" value="SPF43524.1"/>
    <property type="molecule type" value="Genomic_DNA"/>
</dbReference>
<proteinExistence type="predicted"/>
<organism evidence="1 2">
    <name type="scientific">Candidatus Desulfosporosinus infrequens</name>
    <dbReference type="NCBI Taxonomy" id="2043169"/>
    <lineage>
        <taxon>Bacteria</taxon>
        <taxon>Bacillati</taxon>
        <taxon>Bacillota</taxon>
        <taxon>Clostridia</taxon>
        <taxon>Eubacteriales</taxon>
        <taxon>Desulfitobacteriaceae</taxon>
        <taxon>Desulfosporosinus</taxon>
    </lineage>
</organism>
<dbReference type="AlphaFoldDB" id="A0A2U3KV43"/>
<gene>
    <name evidence="1" type="ORF">SBF1_2900006</name>
</gene>
<sequence>MTKTPLPFKKIKEIMVLRIIGVETPLIITNYDNLFTFIFKF</sequence>
<reference evidence="2" key="1">
    <citation type="submission" date="2018-02" db="EMBL/GenBank/DDBJ databases">
        <authorList>
            <person name="Hausmann B."/>
        </authorList>
    </citation>
    <scope>NUCLEOTIDE SEQUENCE [LARGE SCALE GENOMIC DNA]</scope>
    <source>
        <strain evidence="2">Peat soil MAG SbF1</strain>
    </source>
</reference>
<name>A0A2U3KV43_9FIRM</name>
<evidence type="ECO:0000313" key="1">
    <source>
        <dbReference type="EMBL" id="SPF43524.1"/>
    </source>
</evidence>
<evidence type="ECO:0000313" key="2">
    <source>
        <dbReference type="Proteomes" id="UP000238916"/>
    </source>
</evidence>
<dbReference type="Proteomes" id="UP000238916">
    <property type="component" value="Unassembled WGS sequence"/>
</dbReference>
<accession>A0A2U3KV43</accession>